<proteinExistence type="predicted"/>
<name>A0AAD7XI62_9STRA</name>
<feature type="non-terminal residue" evidence="1">
    <location>
        <position position="1"/>
    </location>
</feature>
<evidence type="ECO:0000313" key="1">
    <source>
        <dbReference type="EMBL" id="KAJ8602431.1"/>
    </source>
</evidence>
<dbReference type="AlphaFoldDB" id="A0AAD7XI62"/>
<reference evidence="1" key="1">
    <citation type="submission" date="2023-01" db="EMBL/GenBank/DDBJ databases">
        <title>Metagenome sequencing of chrysophaentin producing Chrysophaeum taylorii.</title>
        <authorList>
            <person name="Davison J."/>
            <person name="Bewley C."/>
        </authorList>
    </citation>
    <scope>NUCLEOTIDE SEQUENCE</scope>
    <source>
        <strain evidence="1">NIES-1699</strain>
    </source>
</reference>
<organism evidence="1 2">
    <name type="scientific">Chrysophaeum taylorii</name>
    <dbReference type="NCBI Taxonomy" id="2483200"/>
    <lineage>
        <taxon>Eukaryota</taxon>
        <taxon>Sar</taxon>
        <taxon>Stramenopiles</taxon>
        <taxon>Ochrophyta</taxon>
        <taxon>Pelagophyceae</taxon>
        <taxon>Pelagomonadales</taxon>
        <taxon>Pelagomonadaceae</taxon>
        <taxon>Chrysophaeum</taxon>
    </lineage>
</organism>
<protein>
    <submittedName>
        <fullName evidence="1">Uncharacterized protein</fullName>
    </submittedName>
</protein>
<accession>A0AAD7XI62</accession>
<keyword evidence="2" id="KW-1185">Reference proteome</keyword>
<dbReference type="EMBL" id="JAQMWT010000379">
    <property type="protein sequence ID" value="KAJ8602431.1"/>
    <property type="molecule type" value="Genomic_DNA"/>
</dbReference>
<sequence>APNELGNIRIGGIWALVQRWIVRVPDLGQLLPVQVGLGVFAEMVSCPAKGGSFEPYFFDGAGGEQAARSGLRQFGDATAVAVGDAAPIDAASGSAPSGSDSAESLSVESVTAVSTFSSQATPSSSPCAWAHSFGLPPGV</sequence>
<evidence type="ECO:0000313" key="2">
    <source>
        <dbReference type="Proteomes" id="UP001230188"/>
    </source>
</evidence>
<gene>
    <name evidence="1" type="ORF">CTAYLR_001240</name>
</gene>
<comment type="caution">
    <text evidence="1">The sequence shown here is derived from an EMBL/GenBank/DDBJ whole genome shotgun (WGS) entry which is preliminary data.</text>
</comment>
<dbReference type="Proteomes" id="UP001230188">
    <property type="component" value="Unassembled WGS sequence"/>
</dbReference>